<dbReference type="Gene3D" id="3.40.50.150">
    <property type="entry name" value="Vaccinia Virus protein VP39"/>
    <property type="match status" value="1"/>
</dbReference>
<keyword evidence="3" id="KW-1185">Reference proteome</keyword>
<protein>
    <submittedName>
        <fullName evidence="2">Class I SAM-dependent methyltransferase</fullName>
    </submittedName>
</protein>
<feature type="domain" description="Methyltransferase" evidence="1">
    <location>
        <begin position="110"/>
        <end position="208"/>
    </location>
</feature>
<evidence type="ECO:0000313" key="3">
    <source>
        <dbReference type="Proteomes" id="UP000604661"/>
    </source>
</evidence>
<dbReference type="EMBL" id="JACJTE010000005">
    <property type="protein sequence ID" value="MBD2560368.1"/>
    <property type="molecule type" value="Genomic_DNA"/>
</dbReference>
<sequence length="270" mass="31257">MPRWTAQEKEAYRTEVMQRITAAMPSVMQEYASINWEEELKGYHTEHEYYPDYIHAPIHGLTDSYTNPQSCLAWDAAMDAIIPLSHKVSCQQLREKMAELIPEDTQIETVLELGAGTAEGALALARRFPQANFRVTDVSPYMLVISQHKFNKAGFSERASFEQVDARHTGYPDNSFDIVTSSLLFHETPKEWTPKILKEMYRITKPGGWVLYADTYRGEYALSASFQEPWLDDFIHFNFEYEFAKAGFTELNYIRYAVGLWYMVGRKLET</sequence>
<evidence type="ECO:0000313" key="2">
    <source>
        <dbReference type="EMBL" id="MBD2560368.1"/>
    </source>
</evidence>
<name>A0ABR8EQZ2_NOSLI</name>
<keyword evidence="2" id="KW-0489">Methyltransferase</keyword>
<dbReference type="GO" id="GO:0008168">
    <property type="term" value="F:methyltransferase activity"/>
    <property type="evidence" value="ECO:0007669"/>
    <property type="project" value="UniProtKB-KW"/>
</dbReference>
<accession>A0ABR8EQZ2</accession>
<dbReference type="RefSeq" id="WP_190893847.1">
    <property type="nucleotide sequence ID" value="NZ_JACJTE010000005.1"/>
</dbReference>
<keyword evidence="2" id="KW-0808">Transferase</keyword>
<dbReference type="GO" id="GO:0032259">
    <property type="term" value="P:methylation"/>
    <property type="evidence" value="ECO:0007669"/>
    <property type="project" value="UniProtKB-KW"/>
</dbReference>
<dbReference type="Pfam" id="PF13649">
    <property type="entry name" value="Methyltransf_25"/>
    <property type="match status" value="1"/>
</dbReference>
<dbReference type="CDD" id="cd02440">
    <property type="entry name" value="AdoMet_MTases"/>
    <property type="match status" value="1"/>
</dbReference>
<dbReference type="Proteomes" id="UP000604661">
    <property type="component" value="Unassembled WGS sequence"/>
</dbReference>
<dbReference type="SUPFAM" id="SSF53335">
    <property type="entry name" value="S-adenosyl-L-methionine-dependent methyltransferases"/>
    <property type="match status" value="1"/>
</dbReference>
<gene>
    <name evidence="2" type="ORF">H6G95_06985</name>
</gene>
<comment type="caution">
    <text evidence="2">The sequence shown here is derived from an EMBL/GenBank/DDBJ whole genome shotgun (WGS) entry which is preliminary data.</text>
</comment>
<dbReference type="InterPro" id="IPR041698">
    <property type="entry name" value="Methyltransf_25"/>
</dbReference>
<proteinExistence type="predicted"/>
<evidence type="ECO:0000259" key="1">
    <source>
        <dbReference type="Pfam" id="PF13649"/>
    </source>
</evidence>
<dbReference type="InterPro" id="IPR050508">
    <property type="entry name" value="Methyltransf_Superfamily"/>
</dbReference>
<dbReference type="InterPro" id="IPR029063">
    <property type="entry name" value="SAM-dependent_MTases_sf"/>
</dbReference>
<reference evidence="2 3" key="1">
    <citation type="journal article" date="2020" name="ISME J.">
        <title>Comparative genomics reveals insights into cyanobacterial evolution and habitat adaptation.</title>
        <authorList>
            <person name="Chen M.Y."/>
            <person name="Teng W.K."/>
            <person name="Zhao L."/>
            <person name="Hu C.X."/>
            <person name="Zhou Y.K."/>
            <person name="Han B.P."/>
            <person name="Song L.R."/>
            <person name="Shu W.S."/>
        </authorList>
    </citation>
    <scope>NUCLEOTIDE SEQUENCE [LARGE SCALE GENOMIC DNA]</scope>
    <source>
        <strain evidence="2 3">FACHB-391</strain>
    </source>
</reference>
<organism evidence="2 3">
    <name type="scientific">Nostoc linckia FACHB-391</name>
    <dbReference type="NCBI Taxonomy" id="2692906"/>
    <lineage>
        <taxon>Bacteria</taxon>
        <taxon>Bacillati</taxon>
        <taxon>Cyanobacteriota</taxon>
        <taxon>Cyanophyceae</taxon>
        <taxon>Nostocales</taxon>
        <taxon>Nostocaceae</taxon>
        <taxon>Nostoc</taxon>
    </lineage>
</organism>
<dbReference type="PANTHER" id="PTHR42912">
    <property type="entry name" value="METHYLTRANSFERASE"/>
    <property type="match status" value="1"/>
</dbReference>